<accession>A0A2H6BS63</accession>
<name>A0A2H6BS63_MICAE</name>
<dbReference type="RefSeq" id="WP_103112213.1">
    <property type="nucleotide sequence ID" value="NZ_BEIU01000001.1"/>
</dbReference>
<organism evidence="1 2">
    <name type="scientific">Microcystis aeruginosa NIES-298</name>
    <dbReference type="NCBI Taxonomy" id="449468"/>
    <lineage>
        <taxon>Bacteria</taxon>
        <taxon>Bacillati</taxon>
        <taxon>Cyanobacteriota</taxon>
        <taxon>Cyanophyceae</taxon>
        <taxon>Oscillatoriophycideae</taxon>
        <taxon>Chroococcales</taxon>
        <taxon>Microcystaceae</taxon>
        <taxon>Microcystis</taxon>
    </lineage>
</organism>
<dbReference type="Proteomes" id="UP000236321">
    <property type="component" value="Unassembled WGS sequence"/>
</dbReference>
<dbReference type="AlphaFoldDB" id="A0A2H6BS63"/>
<dbReference type="EMBL" id="BEYQ01000006">
    <property type="protein sequence ID" value="GBD53027.1"/>
    <property type="molecule type" value="Genomic_DNA"/>
</dbReference>
<sequence length="343" mass="38206">MTTTTIGRVPLHEPGKLLDPYIKDNDALIAPAEDFTISINTISLQLYTKYKGHYLAGQWDNNYFALVSQIGLGDQETPIFKVHYLNHISGMTLDVTDIWAENVAVIEDFQKDEKSQRLYLSFSSFCQGLGRSTLEQVTNSLKQVVGTVGAAFPSLIPYTTLGSTALQGINNILATVVEARFQPQVKTSTFGLYPANVEQRPVIGEAPLQTGAYAFFFEPVEIETLKMGSNGIVTSTNNKPVSPYIVVNIKKGITLAPSQIEKNLATEVLEAYHRTTNYPLTTSNTVIPYFNALEELGKIIRLASSTKRYFELKQKGDYLTEAEAKRLEILLAYLKENLKNFEQ</sequence>
<protein>
    <submittedName>
        <fullName evidence="1">Uncharacterized protein</fullName>
    </submittedName>
</protein>
<gene>
    <name evidence="1" type="ORF">BGM30_21200</name>
</gene>
<evidence type="ECO:0000313" key="1">
    <source>
        <dbReference type="EMBL" id="GBD53027.1"/>
    </source>
</evidence>
<reference evidence="2" key="1">
    <citation type="submission" date="2017-12" db="EMBL/GenBank/DDBJ databases">
        <title>Improved Draft Genome Sequence of Microcystis aeruginosa NIES-298, a Microcystin-Producing Cyanobacterium from Lake Kasumigaura, Japan.</title>
        <authorList>
            <person name="Yamaguchi H."/>
            <person name="Suzuki S."/>
            <person name="Kawachi M."/>
        </authorList>
    </citation>
    <scope>NUCLEOTIDE SEQUENCE [LARGE SCALE GENOMIC DNA]</scope>
    <source>
        <strain evidence="2">NIES-298</strain>
    </source>
</reference>
<comment type="caution">
    <text evidence="1">The sequence shown here is derived from an EMBL/GenBank/DDBJ whole genome shotgun (WGS) entry which is preliminary data.</text>
</comment>
<evidence type="ECO:0000313" key="2">
    <source>
        <dbReference type="Proteomes" id="UP000236321"/>
    </source>
</evidence>
<proteinExistence type="predicted"/>